<dbReference type="InterPro" id="IPR005829">
    <property type="entry name" value="Sugar_transporter_CS"/>
</dbReference>
<feature type="transmembrane region" description="Helical" evidence="6">
    <location>
        <begin position="432"/>
        <end position="454"/>
    </location>
</feature>
<dbReference type="InterPro" id="IPR050549">
    <property type="entry name" value="MFS_Trehalose_Transporter"/>
</dbReference>
<evidence type="ECO:0000259" key="7">
    <source>
        <dbReference type="PROSITE" id="PS50850"/>
    </source>
</evidence>
<comment type="caution">
    <text evidence="8">The sequence shown here is derived from an EMBL/GenBank/DDBJ whole genome shotgun (WGS) entry which is preliminary data.</text>
</comment>
<feature type="transmembrane region" description="Helical" evidence="6">
    <location>
        <begin position="204"/>
        <end position="222"/>
    </location>
</feature>
<dbReference type="EMBL" id="JARAKH010000038">
    <property type="protein sequence ID" value="KAK8382961.1"/>
    <property type="molecule type" value="Genomic_DNA"/>
</dbReference>
<feature type="transmembrane region" description="Helical" evidence="6">
    <location>
        <begin position="228"/>
        <end position="251"/>
    </location>
</feature>
<evidence type="ECO:0000313" key="8">
    <source>
        <dbReference type="EMBL" id="KAK8382961.1"/>
    </source>
</evidence>
<gene>
    <name evidence="8" type="ORF">O3P69_011488</name>
</gene>
<evidence type="ECO:0000256" key="2">
    <source>
        <dbReference type="ARBA" id="ARBA00022692"/>
    </source>
</evidence>
<keyword evidence="2 6" id="KW-0812">Transmembrane</keyword>
<dbReference type="SUPFAM" id="SSF103473">
    <property type="entry name" value="MFS general substrate transporter"/>
    <property type="match status" value="1"/>
</dbReference>
<feature type="transmembrane region" description="Helical" evidence="6">
    <location>
        <begin position="364"/>
        <end position="386"/>
    </location>
</feature>
<keyword evidence="3 6" id="KW-1133">Transmembrane helix</keyword>
<feature type="transmembrane region" description="Helical" evidence="6">
    <location>
        <begin position="466"/>
        <end position="485"/>
    </location>
</feature>
<keyword evidence="4 6" id="KW-0472">Membrane</keyword>
<dbReference type="PROSITE" id="PS00217">
    <property type="entry name" value="SUGAR_TRANSPORT_2"/>
    <property type="match status" value="1"/>
</dbReference>
<evidence type="ECO:0000256" key="4">
    <source>
        <dbReference type="ARBA" id="ARBA00023136"/>
    </source>
</evidence>
<dbReference type="InterPro" id="IPR005828">
    <property type="entry name" value="MFS_sugar_transport-like"/>
</dbReference>
<dbReference type="InterPro" id="IPR020846">
    <property type="entry name" value="MFS_dom"/>
</dbReference>
<feature type="transmembrane region" description="Helical" evidence="6">
    <location>
        <begin position="287"/>
        <end position="308"/>
    </location>
</feature>
<evidence type="ECO:0000256" key="5">
    <source>
        <dbReference type="SAM" id="MobiDB-lite"/>
    </source>
</evidence>
<feature type="transmembrane region" description="Helical" evidence="6">
    <location>
        <begin position="129"/>
        <end position="157"/>
    </location>
</feature>
<comment type="subcellular location">
    <subcellularLocation>
        <location evidence="1">Membrane</location>
        <topology evidence="1">Multi-pass membrane protein</topology>
    </subcellularLocation>
</comment>
<proteinExistence type="predicted"/>
<protein>
    <recommendedName>
        <fullName evidence="7">Major facilitator superfamily (MFS) profile domain-containing protein</fullName>
    </recommendedName>
</protein>
<dbReference type="InterPro" id="IPR036259">
    <property type="entry name" value="MFS_trans_sf"/>
</dbReference>
<dbReference type="PANTHER" id="PTHR48021">
    <property type="match status" value="1"/>
</dbReference>
<feature type="transmembrane region" description="Helical" evidence="6">
    <location>
        <begin position="177"/>
        <end position="197"/>
    </location>
</feature>
<keyword evidence="9" id="KW-1185">Reference proteome</keyword>
<reference evidence="8 9" key="1">
    <citation type="submission" date="2023-03" db="EMBL/GenBank/DDBJ databases">
        <title>High-quality genome of Scylla paramamosain provides insights in environmental adaptation.</title>
        <authorList>
            <person name="Zhang L."/>
        </authorList>
    </citation>
    <scope>NUCLEOTIDE SEQUENCE [LARGE SCALE GENOMIC DNA]</scope>
    <source>
        <strain evidence="8">LZ_2023a</strain>
        <tissue evidence="8">Muscle</tissue>
    </source>
</reference>
<dbReference type="Gene3D" id="1.20.1250.20">
    <property type="entry name" value="MFS general substrate transporter like domains"/>
    <property type="match status" value="1"/>
</dbReference>
<feature type="domain" description="Major facilitator superfamily (MFS) profile" evidence="7">
    <location>
        <begin position="136"/>
        <end position="568"/>
    </location>
</feature>
<evidence type="ECO:0000256" key="1">
    <source>
        <dbReference type="ARBA" id="ARBA00004141"/>
    </source>
</evidence>
<dbReference type="Pfam" id="PF00083">
    <property type="entry name" value="Sugar_tr"/>
    <property type="match status" value="1"/>
</dbReference>
<dbReference type="AlphaFoldDB" id="A0AAW0T6F3"/>
<evidence type="ECO:0000256" key="3">
    <source>
        <dbReference type="ARBA" id="ARBA00022989"/>
    </source>
</evidence>
<name>A0AAW0T6F3_SCYPA</name>
<feature type="compositionally biased region" description="Basic and acidic residues" evidence="5">
    <location>
        <begin position="7"/>
        <end position="24"/>
    </location>
</feature>
<dbReference type="GO" id="GO:0022857">
    <property type="term" value="F:transmembrane transporter activity"/>
    <property type="evidence" value="ECO:0007669"/>
    <property type="project" value="InterPro"/>
</dbReference>
<evidence type="ECO:0000256" key="6">
    <source>
        <dbReference type="SAM" id="Phobius"/>
    </source>
</evidence>
<dbReference type="PROSITE" id="PS50850">
    <property type="entry name" value="MFS"/>
    <property type="match status" value="1"/>
</dbReference>
<dbReference type="Proteomes" id="UP001487740">
    <property type="component" value="Unassembled WGS sequence"/>
</dbReference>
<feature type="transmembrane region" description="Helical" evidence="6">
    <location>
        <begin position="406"/>
        <end position="425"/>
    </location>
</feature>
<feature type="region of interest" description="Disordered" evidence="5">
    <location>
        <begin position="1"/>
        <end position="37"/>
    </location>
</feature>
<organism evidence="8 9">
    <name type="scientific">Scylla paramamosain</name>
    <name type="common">Mud crab</name>
    <dbReference type="NCBI Taxonomy" id="85552"/>
    <lineage>
        <taxon>Eukaryota</taxon>
        <taxon>Metazoa</taxon>
        <taxon>Ecdysozoa</taxon>
        <taxon>Arthropoda</taxon>
        <taxon>Crustacea</taxon>
        <taxon>Multicrustacea</taxon>
        <taxon>Malacostraca</taxon>
        <taxon>Eumalacostraca</taxon>
        <taxon>Eucarida</taxon>
        <taxon>Decapoda</taxon>
        <taxon>Pleocyemata</taxon>
        <taxon>Brachyura</taxon>
        <taxon>Eubrachyura</taxon>
        <taxon>Portunoidea</taxon>
        <taxon>Portunidae</taxon>
        <taxon>Portuninae</taxon>
        <taxon>Scylla</taxon>
    </lineage>
</organism>
<evidence type="ECO:0000313" key="9">
    <source>
        <dbReference type="Proteomes" id="UP001487740"/>
    </source>
</evidence>
<dbReference type="GO" id="GO:0016020">
    <property type="term" value="C:membrane"/>
    <property type="evidence" value="ECO:0007669"/>
    <property type="project" value="UniProtKB-SubCell"/>
</dbReference>
<sequence length="568" mass="61581">MKGPQGRRSEVKVRVRRECGRDKAAGGARGRNLPHHSTRVRLVSLSKILPELELQAATSCAAESSLSNDADSTEVPEKTQDQPALEQAESEASVDTSLGQVTERVTEERNVASTCREVTAGGDSAAASVVVLTVAALSQVSIGSSLAFFPVLLLQLARSTTTFLNTELHLIHDQTVFPDYLFLVGLVIVLVPCGWMVSTLGRRCSLIAATLTSITSWIVHALATDAIILLLGRFLAGAAAGFLKLAVTTYVMEVMVVTKRGQMLVCLETMKIFGAIMNYGLNLLLPWYHIAFFNGAWMTVCLVIFPFFPESPAFLLMKQKEEEARKALQRLRSSDSMVDAELQIIRSFNPVERAKCTSLFRKPLISHTMTLIGLSLLSVFSGSPVIMVRGAHMLLSAGFKWRLEAAVILVLLCFVTGCLLLFGLVDRISRRLCLLMSLAILVVVNNALGIINYITSHSTADSTPDTSLLTARICLILVAAVTVTLGTHTIPTILAAEYFPCILSAPACSPDRVSRCSFAFILPATARDALAKRLPLFPPLLHRRLPSPPSQDSLARNVAIPGECNGRP</sequence>
<feature type="region of interest" description="Disordered" evidence="5">
    <location>
        <begin position="63"/>
        <end position="106"/>
    </location>
</feature>
<dbReference type="PANTHER" id="PTHR48021:SF1">
    <property type="entry name" value="GH07001P-RELATED"/>
    <property type="match status" value="1"/>
</dbReference>
<accession>A0AAW0T6F3</accession>